<sequence length="124" mass="13973">MSLKENSEETLSSTTTTVQNFLNYRPFELDLSDDGSIASEPDHEHSSKARRSSTGKQRRSSTASQLSPSISSSLQLGGPLPSYPVSLRKQIAIIKQHLLFHKFIDDIQSRSLFFLKEFMELINL</sequence>
<dbReference type="Proteomes" id="UP000274756">
    <property type="component" value="Unassembled WGS sequence"/>
</dbReference>
<protein>
    <submittedName>
        <fullName evidence="2 5">Uncharacterized protein</fullName>
    </submittedName>
</protein>
<accession>A0A0N4UB30</accession>
<dbReference type="AlphaFoldDB" id="A0A0N4UB30"/>
<feature type="compositionally biased region" description="Basic residues" evidence="1">
    <location>
        <begin position="48"/>
        <end position="59"/>
    </location>
</feature>
<evidence type="ECO:0000256" key="1">
    <source>
        <dbReference type="SAM" id="MobiDB-lite"/>
    </source>
</evidence>
<proteinExistence type="predicted"/>
<feature type="region of interest" description="Disordered" evidence="1">
    <location>
        <begin position="33"/>
        <end position="78"/>
    </location>
</feature>
<dbReference type="EMBL" id="UYYG01001167">
    <property type="protein sequence ID" value="VDN58299.1"/>
    <property type="molecule type" value="Genomic_DNA"/>
</dbReference>
<name>A0A0N4UB30_DRAME</name>
<keyword evidence="4" id="KW-1185">Reference proteome</keyword>
<dbReference type="WBParaSite" id="DME_0000438901-mRNA-1">
    <property type="protein sequence ID" value="DME_0000438901-mRNA-1"/>
    <property type="gene ID" value="DME_0000438901"/>
</dbReference>
<evidence type="ECO:0000313" key="5">
    <source>
        <dbReference type="WBParaSite" id="DME_0000438901-mRNA-1"/>
    </source>
</evidence>
<organism evidence="3 5">
    <name type="scientific">Dracunculus medinensis</name>
    <name type="common">Guinea worm</name>
    <dbReference type="NCBI Taxonomy" id="318479"/>
    <lineage>
        <taxon>Eukaryota</taxon>
        <taxon>Metazoa</taxon>
        <taxon>Ecdysozoa</taxon>
        <taxon>Nematoda</taxon>
        <taxon>Chromadorea</taxon>
        <taxon>Rhabditida</taxon>
        <taxon>Spirurina</taxon>
        <taxon>Dracunculoidea</taxon>
        <taxon>Dracunculidae</taxon>
        <taxon>Dracunculus</taxon>
    </lineage>
</organism>
<evidence type="ECO:0000313" key="4">
    <source>
        <dbReference type="Proteomes" id="UP000274756"/>
    </source>
</evidence>
<dbReference type="Proteomes" id="UP000038040">
    <property type="component" value="Unplaced"/>
</dbReference>
<reference evidence="5" key="1">
    <citation type="submission" date="2017-02" db="UniProtKB">
        <authorList>
            <consortium name="WormBaseParasite"/>
        </authorList>
    </citation>
    <scope>IDENTIFICATION</scope>
</reference>
<reference evidence="2 4" key="2">
    <citation type="submission" date="2018-11" db="EMBL/GenBank/DDBJ databases">
        <authorList>
            <consortium name="Pathogen Informatics"/>
        </authorList>
    </citation>
    <scope>NUCLEOTIDE SEQUENCE [LARGE SCALE GENOMIC DNA]</scope>
</reference>
<feature type="compositionally biased region" description="Low complexity" evidence="1">
    <location>
        <begin position="60"/>
        <end position="78"/>
    </location>
</feature>
<evidence type="ECO:0000313" key="3">
    <source>
        <dbReference type="Proteomes" id="UP000038040"/>
    </source>
</evidence>
<evidence type="ECO:0000313" key="2">
    <source>
        <dbReference type="EMBL" id="VDN58299.1"/>
    </source>
</evidence>
<gene>
    <name evidence="2" type="ORF">DME_LOCUS8272</name>
</gene>